<protein>
    <submittedName>
        <fullName evidence="2">Uncharacterized protein</fullName>
    </submittedName>
</protein>
<keyword evidence="3" id="KW-1185">Reference proteome</keyword>
<evidence type="ECO:0000313" key="2">
    <source>
        <dbReference type="EMBL" id="CAI9178959.1"/>
    </source>
</evidence>
<evidence type="ECO:0000313" key="3">
    <source>
        <dbReference type="Proteomes" id="UP001176941"/>
    </source>
</evidence>
<proteinExistence type="predicted"/>
<feature type="region of interest" description="Disordered" evidence="1">
    <location>
        <begin position="72"/>
        <end position="109"/>
    </location>
</feature>
<dbReference type="EMBL" id="OX459944">
    <property type="protein sequence ID" value="CAI9178959.1"/>
    <property type="molecule type" value="Genomic_DNA"/>
</dbReference>
<accession>A0ABN8ZYX7</accession>
<name>A0ABN8ZYX7_RANTA</name>
<dbReference type="Proteomes" id="UP001176941">
    <property type="component" value="Chromosome 8"/>
</dbReference>
<gene>
    <name evidence="2" type="ORF">MRATA1EN1_LOCUS27921</name>
</gene>
<organism evidence="2 3">
    <name type="scientific">Rangifer tarandus platyrhynchus</name>
    <name type="common">Svalbard reindeer</name>
    <dbReference type="NCBI Taxonomy" id="3082113"/>
    <lineage>
        <taxon>Eukaryota</taxon>
        <taxon>Metazoa</taxon>
        <taxon>Chordata</taxon>
        <taxon>Craniata</taxon>
        <taxon>Vertebrata</taxon>
        <taxon>Euteleostomi</taxon>
        <taxon>Mammalia</taxon>
        <taxon>Eutheria</taxon>
        <taxon>Laurasiatheria</taxon>
        <taxon>Artiodactyla</taxon>
        <taxon>Ruminantia</taxon>
        <taxon>Pecora</taxon>
        <taxon>Cervidae</taxon>
        <taxon>Odocoileinae</taxon>
        <taxon>Rangifer</taxon>
    </lineage>
</organism>
<sequence length="109" mass="12147">MQELRVDCSGRWAGPLFPRGLSAHSPWQGQAGMLERQVMVPPSTFRVERTPTLFSRKQANGLIQWFAEFRPQSSSKSSPGELVTDSDPRAPAQTVQPSNSEELRADIHV</sequence>
<reference evidence="2" key="1">
    <citation type="submission" date="2023-04" db="EMBL/GenBank/DDBJ databases">
        <authorList>
            <consortium name="ELIXIR-Norway"/>
        </authorList>
    </citation>
    <scope>NUCLEOTIDE SEQUENCE [LARGE SCALE GENOMIC DNA]</scope>
</reference>
<evidence type="ECO:0000256" key="1">
    <source>
        <dbReference type="SAM" id="MobiDB-lite"/>
    </source>
</evidence>